<accession>A0A3L8P7G5</accession>
<proteinExistence type="predicted"/>
<evidence type="ECO:0000256" key="1">
    <source>
        <dbReference type="SAM" id="Coils"/>
    </source>
</evidence>
<evidence type="ECO:0000313" key="2">
    <source>
        <dbReference type="EMBL" id="RLV51306.1"/>
    </source>
</evidence>
<keyword evidence="1" id="KW-0175">Coiled coil</keyword>
<dbReference type="Proteomes" id="UP000282515">
    <property type="component" value="Unassembled WGS sequence"/>
</dbReference>
<reference evidence="2 3" key="1">
    <citation type="submission" date="2018-10" db="EMBL/GenBank/DDBJ databases">
        <title>Aeromicrobium sp. 9W16Y-2 whole genome shotgun sequence.</title>
        <authorList>
            <person name="Li F."/>
        </authorList>
    </citation>
    <scope>NUCLEOTIDE SEQUENCE [LARGE SCALE GENOMIC DNA]</scope>
    <source>
        <strain evidence="2 3">9W16Y-2</strain>
    </source>
</reference>
<protein>
    <submittedName>
        <fullName evidence="2">DUF222 domain-containing protein</fullName>
    </submittedName>
</protein>
<feature type="coiled-coil region" evidence="1">
    <location>
        <begin position="2"/>
        <end position="29"/>
    </location>
</feature>
<keyword evidence="3" id="KW-1185">Reference proteome</keyword>
<comment type="caution">
    <text evidence="2">The sequence shown here is derived from an EMBL/GenBank/DDBJ whole genome shotgun (WGS) entry which is preliminary data.</text>
</comment>
<dbReference type="AlphaFoldDB" id="A0A3L8P7G5"/>
<sequence>MLDFLDAERARIEREVEAQQRDLAFAAVRSVVAQANGWSEHQVASRIHEAETARDALPNVWKAFSTGEIDAARVSAIA</sequence>
<name>A0A3L8P7G5_9ACTN</name>
<organism evidence="2 3">
    <name type="scientific">Aeromicrobium phragmitis</name>
    <dbReference type="NCBI Taxonomy" id="2478914"/>
    <lineage>
        <taxon>Bacteria</taxon>
        <taxon>Bacillati</taxon>
        <taxon>Actinomycetota</taxon>
        <taxon>Actinomycetes</taxon>
        <taxon>Propionibacteriales</taxon>
        <taxon>Nocardioidaceae</taxon>
        <taxon>Aeromicrobium</taxon>
    </lineage>
</organism>
<dbReference type="RefSeq" id="WP_121795656.1">
    <property type="nucleotide sequence ID" value="NZ_RDBF01000317.1"/>
</dbReference>
<gene>
    <name evidence="2" type="ORF">D9V41_17530</name>
</gene>
<evidence type="ECO:0000313" key="3">
    <source>
        <dbReference type="Proteomes" id="UP000282515"/>
    </source>
</evidence>
<dbReference type="EMBL" id="RDBF01000317">
    <property type="protein sequence ID" value="RLV51306.1"/>
    <property type="molecule type" value="Genomic_DNA"/>
</dbReference>
<feature type="non-terminal residue" evidence="2">
    <location>
        <position position="78"/>
    </location>
</feature>